<dbReference type="PIRSF" id="PIRSF012524">
    <property type="entry name" value="YitL_S1"/>
    <property type="match status" value="1"/>
</dbReference>
<evidence type="ECO:0000256" key="1">
    <source>
        <dbReference type="PIRNR" id="PIRNR012524"/>
    </source>
</evidence>
<dbReference type="Gene3D" id="1.10.10.10">
    <property type="entry name" value="Winged helix-like DNA-binding domain superfamily/Winged helix DNA-binding domain"/>
    <property type="match status" value="1"/>
</dbReference>
<dbReference type="InterPro" id="IPR036388">
    <property type="entry name" value="WH-like_DNA-bd_sf"/>
</dbReference>
<dbReference type="PANTHER" id="PTHR37296">
    <property type="entry name" value="CONSERVED VIRULENCE FACTOR B"/>
    <property type="match status" value="1"/>
</dbReference>
<evidence type="ECO:0008006" key="5">
    <source>
        <dbReference type="Google" id="ProtNLM"/>
    </source>
</evidence>
<dbReference type="Gene3D" id="2.40.50.140">
    <property type="entry name" value="Nucleic acid-binding proteins"/>
    <property type="match status" value="1"/>
</dbReference>
<sequence length="285" mass="31163">MEHTEQPGLCRLHTLRVARIDKGGVWLEAGGRLAHLPRREAPQAVPGEEVEAFLYQDGAGELQATCRIPLAQAGQFGLLTVKSVGSHGAFLDWGLAKDLLTPYRLQPERMQVGRSYLVKVELDPQGRPFANARIDDCLDRGRPDLHEGDAVSLLVWQLTDLGAKVIVNHRYPALLYRDELPDGTIAGIELSGYVKRLREDGKLDVTLRKVGAEAVSDARDVILRALTARDGFLPLHDRSSPAAIEQTLGMSKKTFKKAVGGLYRDGLVTLADDGIMLTEKGSGQV</sequence>
<organism evidence="4">
    <name type="scientific">Geobacter metallireducens</name>
    <dbReference type="NCBI Taxonomy" id="28232"/>
    <lineage>
        <taxon>Bacteria</taxon>
        <taxon>Pseudomonadati</taxon>
        <taxon>Thermodesulfobacteriota</taxon>
        <taxon>Desulfuromonadia</taxon>
        <taxon>Geobacterales</taxon>
        <taxon>Geobacteraceae</taxon>
        <taxon>Geobacter</taxon>
    </lineage>
</organism>
<protein>
    <recommendedName>
        <fullName evidence="5">GntR family transcriptional regulator</fullName>
    </recommendedName>
</protein>
<reference evidence="4" key="1">
    <citation type="journal article" date="2020" name="mSystems">
        <title>Genome- and Community-Level Interaction Insights into Carbon Utilization and Element Cycling Functions of Hydrothermarchaeota in Hydrothermal Sediment.</title>
        <authorList>
            <person name="Zhou Z."/>
            <person name="Liu Y."/>
            <person name="Xu W."/>
            <person name="Pan J."/>
            <person name="Luo Z.H."/>
            <person name="Li M."/>
        </authorList>
    </citation>
    <scope>NUCLEOTIDE SEQUENCE [LARGE SCALE GENOMIC DNA]</scope>
    <source>
        <strain evidence="4">SpSt-349</strain>
    </source>
</reference>
<dbReference type="InterPro" id="IPR014464">
    <property type="entry name" value="CvfB_fam"/>
</dbReference>
<comment type="similarity">
    <text evidence="1">Belongs to the CvfB family.</text>
</comment>
<proteinExistence type="inferred from homology"/>
<dbReference type="InterPro" id="IPR012340">
    <property type="entry name" value="NA-bd_OB-fold"/>
</dbReference>
<evidence type="ECO:0000259" key="3">
    <source>
        <dbReference type="Pfam" id="PF17783"/>
    </source>
</evidence>
<dbReference type="Pfam" id="PF17783">
    <property type="entry name" value="WHD_CvfB"/>
    <property type="match status" value="1"/>
</dbReference>
<dbReference type="InterPro" id="IPR040764">
    <property type="entry name" value="CvfB_WH"/>
</dbReference>
<dbReference type="InterPro" id="IPR039566">
    <property type="entry name" value="CvfB_S1_st"/>
</dbReference>
<feature type="domain" description="Conserved virulence factor B first S1" evidence="2">
    <location>
        <begin position="13"/>
        <end position="66"/>
    </location>
</feature>
<dbReference type="AlphaFoldDB" id="A0A831UJR1"/>
<feature type="domain" description="Conserved virulence factor B-like winged helix" evidence="3">
    <location>
        <begin position="221"/>
        <end position="277"/>
    </location>
</feature>
<dbReference type="Pfam" id="PF13509">
    <property type="entry name" value="S1_2"/>
    <property type="match status" value="1"/>
</dbReference>
<accession>A0A831UJR1</accession>
<gene>
    <name evidence="4" type="ORF">ENQ87_14250</name>
</gene>
<dbReference type="PANTHER" id="PTHR37296:SF1">
    <property type="entry name" value="CONSERVED VIRULENCE FACTOR B"/>
    <property type="match status" value="1"/>
</dbReference>
<dbReference type="EMBL" id="DSOV01000064">
    <property type="protein sequence ID" value="HEN43504.1"/>
    <property type="molecule type" value="Genomic_DNA"/>
</dbReference>
<evidence type="ECO:0000313" key="4">
    <source>
        <dbReference type="EMBL" id="HEN43504.1"/>
    </source>
</evidence>
<name>A0A831UJR1_GEOME</name>
<evidence type="ECO:0000259" key="2">
    <source>
        <dbReference type="Pfam" id="PF13509"/>
    </source>
</evidence>
<comment type="caution">
    <text evidence="4">The sequence shown here is derived from an EMBL/GenBank/DDBJ whole genome shotgun (WGS) entry which is preliminary data.</text>
</comment>